<evidence type="ECO:0000256" key="5">
    <source>
        <dbReference type="ARBA" id="ARBA00022691"/>
    </source>
</evidence>
<gene>
    <name evidence="6" type="primary">rsmH</name>
    <name evidence="7" type="ORF">UX45_C0006G0013</name>
</gene>
<dbReference type="InterPro" id="IPR023397">
    <property type="entry name" value="SAM-dep_MeTrfase_MraW_recog"/>
</dbReference>
<dbReference type="PIRSF" id="PIRSF004486">
    <property type="entry name" value="MraW"/>
    <property type="match status" value="1"/>
</dbReference>
<accession>A0A0G1PMH7</accession>
<evidence type="ECO:0000256" key="6">
    <source>
        <dbReference type="HAMAP-Rule" id="MF_01007"/>
    </source>
</evidence>
<feature type="binding site" evidence="6">
    <location>
        <position position="94"/>
    </location>
    <ligand>
        <name>S-adenosyl-L-methionine</name>
        <dbReference type="ChEBI" id="CHEBI:59789"/>
    </ligand>
</feature>
<dbReference type="PANTHER" id="PTHR11265:SF0">
    <property type="entry name" value="12S RRNA N4-METHYLCYTIDINE METHYLTRANSFERASE"/>
    <property type="match status" value="1"/>
</dbReference>
<dbReference type="PATRIC" id="fig|1619001.3.peg.372"/>
<keyword evidence="5 6" id="KW-0949">S-adenosyl-L-methionine</keyword>
<dbReference type="InterPro" id="IPR029063">
    <property type="entry name" value="SAM-dependent_MTases_sf"/>
</dbReference>
<name>A0A0G1PMH7_9BACT</name>
<keyword evidence="6" id="KW-0963">Cytoplasm</keyword>
<dbReference type="PANTHER" id="PTHR11265">
    <property type="entry name" value="S-ADENOSYL-METHYLTRANSFERASE MRAW"/>
    <property type="match status" value="1"/>
</dbReference>
<dbReference type="EC" id="2.1.1.199" evidence="6"/>
<feature type="binding site" evidence="6">
    <location>
        <position position="87"/>
    </location>
    <ligand>
        <name>S-adenosyl-L-methionine</name>
        <dbReference type="ChEBI" id="CHEBI:59789"/>
    </ligand>
</feature>
<dbReference type="InterPro" id="IPR002903">
    <property type="entry name" value="RsmH"/>
</dbReference>
<evidence type="ECO:0000256" key="2">
    <source>
        <dbReference type="ARBA" id="ARBA00022552"/>
    </source>
</evidence>
<feature type="binding site" evidence="6">
    <location>
        <position position="66"/>
    </location>
    <ligand>
        <name>S-adenosyl-L-methionine</name>
        <dbReference type="ChEBI" id="CHEBI:59789"/>
    </ligand>
</feature>
<dbReference type="NCBIfam" id="TIGR00006">
    <property type="entry name" value="16S rRNA (cytosine(1402)-N(4))-methyltransferase RsmH"/>
    <property type="match status" value="1"/>
</dbReference>
<comment type="catalytic activity">
    <reaction evidence="6">
        <text>cytidine(1402) in 16S rRNA + S-adenosyl-L-methionine = N(4)-methylcytidine(1402) in 16S rRNA + S-adenosyl-L-homocysteine + H(+)</text>
        <dbReference type="Rhea" id="RHEA:42928"/>
        <dbReference type="Rhea" id="RHEA-COMP:10286"/>
        <dbReference type="Rhea" id="RHEA-COMP:10287"/>
        <dbReference type="ChEBI" id="CHEBI:15378"/>
        <dbReference type="ChEBI" id="CHEBI:57856"/>
        <dbReference type="ChEBI" id="CHEBI:59789"/>
        <dbReference type="ChEBI" id="CHEBI:74506"/>
        <dbReference type="ChEBI" id="CHEBI:82748"/>
        <dbReference type="EC" id="2.1.1.199"/>
    </reaction>
</comment>
<sequence length="277" mass="30992">MYLKPEPKTVWLDGTVGLGGHSEALLTRALPESRLLAMDRDPRNLAMAKQRLSAFTDAVIFVSDSFAQAKSHAYAHGLCPFDGILLDLGFSSAHLQDASRGFSFLAEGPLDMRYDPSSQILTAEEIVNTWPEDELARIFRVYGEELKARRFAQAIVKERTKHPLETTTQLADLIEEVVGHRGKIHPATQIFQALRIAVNDELGELERALPDLVELLKPGGRIVIISFHSLEDRVVKTFFQQCNQLNVVTKKPVTATQIEIKQNPRARSAKLRVAEKK</sequence>
<dbReference type="GO" id="GO:0070475">
    <property type="term" value="P:rRNA base methylation"/>
    <property type="evidence" value="ECO:0007669"/>
    <property type="project" value="UniProtKB-UniRule"/>
</dbReference>
<dbReference type="EMBL" id="LCMG01000006">
    <property type="protein sequence ID" value="KKU33961.1"/>
    <property type="molecule type" value="Genomic_DNA"/>
</dbReference>
<dbReference type="Gene3D" id="3.40.50.150">
    <property type="entry name" value="Vaccinia Virus protein VP39"/>
    <property type="match status" value="1"/>
</dbReference>
<comment type="subcellular location">
    <subcellularLocation>
        <location evidence="6">Cytoplasm</location>
    </subcellularLocation>
</comment>
<proteinExistence type="inferred from homology"/>
<evidence type="ECO:0000256" key="4">
    <source>
        <dbReference type="ARBA" id="ARBA00022679"/>
    </source>
</evidence>
<dbReference type="SUPFAM" id="SSF53335">
    <property type="entry name" value="S-adenosyl-L-methionine-dependent methyltransferases"/>
    <property type="match status" value="1"/>
</dbReference>
<keyword evidence="2 6" id="KW-0698">rRNA processing</keyword>
<keyword evidence="4 6" id="KW-0808">Transferase</keyword>
<dbReference type="GO" id="GO:0005737">
    <property type="term" value="C:cytoplasm"/>
    <property type="evidence" value="ECO:0007669"/>
    <property type="project" value="UniProtKB-SubCell"/>
</dbReference>
<comment type="caution">
    <text evidence="7">The sequence shown here is derived from an EMBL/GenBank/DDBJ whole genome shotgun (WGS) entry which is preliminary data.</text>
</comment>
<dbReference type="HAMAP" id="MF_01007">
    <property type="entry name" value="16SrRNA_methyltr_H"/>
    <property type="match status" value="1"/>
</dbReference>
<comment type="function">
    <text evidence="6">Specifically methylates the N4 position of cytidine in position 1402 (C1402) of 16S rRNA.</text>
</comment>
<dbReference type="Gene3D" id="1.10.150.170">
    <property type="entry name" value="Putative methyltransferase TM0872, insert domain"/>
    <property type="match status" value="1"/>
</dbReference>
<dbReference type="Proteomes" id="UP000034705">
    <property type="component" value="Unassembled WGS sequence"/>
</dbReference>
<dbReference type="Pfam" id="PF01795">
    <property type="entry name" value="Methyltransf_5"/>
    <property type="match status" value="1"/>
</dbReference>
<evidence type="ECO:0000256" key="3">
    <source>
        <dbReference type="ARBA" id="ARBA00022603"/>
    </source>
</evidence>
<reference evidence="7 8" key="1">
    <citation type="journal article" date="2015" name="Nature">
        <title>rRNA introns, odd ribosomes, and small enigmatic genomes across a large radiation of phyla.</title>
        <authorList>
            <person name="Brown C.T."/>
            <person name="Hug L.A."/>
            <person name="Thomas B.C."/>
            <person name="Sharon I."/>
            <person name="Castelle C.J."/>
            <person name="Singh A."/>
            <person name="Wilkins M.J."/>
            <person name="Williams K.H."/>
            <person name="Banfield J.F."/>
        </authorList>
    </citation>
    <scope>NUCLEOTIDE SEQUENCE [LARGE SCALE GENOMIC DNA]</scope>
</reference>
<organism evidence="7 8">
    <name type="scientific">Candidatus Uhrbacteria bacterium GW2011_GWF2_46_218</name>
    <dbReference type="NCBI Taxonomy" id="1619001"/>
    <lineage>
        <taxon>Bacteria</taxon>
        <taxon>Candidatus Uhriibacteriota</taxon>
    </lineage>
</organism>
<feature type="binding site" evidence="6">
    <location>
        <position position="39"/>
    </location>
    <ligand>
        <name>S-adenosyl-L-methionine</name>
        <dbReference type="ChEBI" id="CHEBI:59789"/>
    </ligand>
</feature>
<evidence type="ECO:0000313" key="7">
    <source>
        <dbReference type="EMBL" id="KKU33961.1"/>
    </source>
</evidence>
<evidence type="ECO:0000256" key="1">
    <source>
        <dbReference type="ARBA" id="ARBA00010396"/>
    </source>
</evidence>
<keyword evidence="3 6" id="KW-0489">Methyltransferase</keyword>
<comment type="similarity">
    <text evidence="1 6">Belongs to the methyltransferase superfamily. RsmH family.</text>
</comment>
<dbReference type="AlphaFoldDB" id="A0A0G1PMH7"/>
<dbReference type="GO" id="GO:0071424">
    <property type="term" value="F:rRNA (cytosine-N4-)-methyltransferase activity"/>
    <property type="evidence" value="ECO:0007669"/>
    <property type="project" value="UniProtKB-UniRule"/>
</dbReference>
<feature type="binding site" evidence="6">
    <location>
        <begin position="19"/>
        <end position="21"/>
    </location>
    <ligand>
        <name>S-adenosyl-L-methionine</name>
        <dbReference type="ChEBI" id="CHEBI:59789"/>
    </ligand>
</feature>
<dbReference type="SUPFAM" id="SSF81799">
    <property type="entry name" value="Putative methyltransferase TM0872, insert domain"/>
    <property type="match status" value="1"/>
</dbReference>
<protein>
    <recommendedName>
        <fullName evidence="6">Ribosomal RNA small subunit methyltransferase H</fullName>
        <ecNumber evidence="6">2.1.1.199</ecNumber>
    </recommendedName>
    <alternativeName>
        <fullName evidence="6">16S rRNA m(4)C1402 methyltransferase</fullName>
    </alternativeName>
    <alternativeName>
        <fullName evidence="6">rRNA (cytosine-N(4)-)-methyltransferase RsmH</fullName>
    </alternativeName>
</protein>
<evidence type="ECO:0000313" key="8">
    <source>
        <dbReference type="Proteomes" id="UP000034705"/>
    </source>
</evidence>